<protein>
    <submittedName>
        <fullName evidence="1">Uncharacterized protein</fullName>
    </submittedName>
</protein>
<sequence length="34" mass="3691">MIFLWKLAAEMMKATGWLLIASATGLTLALLTLP</sequence>
<reference evidence="1" key="1">
    <citation type="submission" date="2020-05" db="EMBL/GenBank/DDBJ databases">
        <authorList>
            <person name="Chiriac C."/>
            <person name="Salcher M."/>
            <person name="Ghai R."/>
            <person name="Kavagutti S V."/>
        </authorList>
    </citation>
    <scope>NUCLEOTIDE SEQUENCE</scope>
</reference>
<dbReference type="EMBL" id="LR798279">
    <property type="protein sequence ID" value="CAB5220075.1"/>
    <property type="molecule type" value="Genomic_DNA"/>
</dbReference>
<name>A0A6J7WTE3_9CAUD</name>
<proteinExistence type="predicted"/>
<organism evidence="1">
    <name type="scientific">uncultured Caudovirales phage</name>
    <dbReference type="NCBI Taxonomy" id="2100421"/>
    <lineage>
        <taxon>Viruses</taxon>
        <taxon>Duplodnaviria</taxon>
        <taxon>Heunggongvirae</taxon>
        <taxon>Uroviricota</taxon>
        <taxon>Caudoviricetes</taxon>
        <taxon>Peduoviridae</taxon>
        <taxon>Maltschvirus</taxon>
        <taxon>Maltschvirus maltsch</taxon>
    </lineage>
</organism>
<gene>
    <name evidence="1" type="ORF">UFOVP231_50</name>
</gene>
<accession>A0A6J7WTE3</accession>
<evidence type="ECO:0000313" key="1">
    <source>
        <dbReference type="EMBL" id="CAB5220075.1"/>
    </source>
</evidence>